<dbReference type="EMBL" id="CP036275">
    <property type="protein sequence ID" value="QDU37256.1"/>
    <property type="molecule type" value="Genomic_DNA"/>
</dbReference>
<feature type="region of interest" description="Disordered" evidence="1">
    <location>
        <begin position="168"/>
        <end position="190"/>
    </location>
</feature>
<keyword evidence="2" id="KW-0808">Transferase</keyword>
<keyword evidence="3" id="KW-1185">Reference proteome</keyword>
<dbReference type="PANTHER" id="PTHR43861">
    <property type="entry name" value="TRANS-ACONITATE 2-METHYLTRANSFERASE-RELATED"/>
    <property type="match status" value="1"/>
</dbReference>
<name>A0A517Z454_9PLAN</name>
<dbReference type="Proteomes" id="UP000320496">
    <property type="component" value="Chromosome"/>
</dbReference>
<organism evidence="2 3">
    <name type="scientific">Maioricimonas rarisocia</name>
    <dbReference type="NCBI Taxonomy" id="2528026"/>
    <lineage>
        <taxon>Bacteria</taxon>
        <taxon>Pseudomonadati</taxon>
        <taxon>Planctomycetota</taxon>
        <taxon>Planctomycetia</taxon>
        <taxon>Planctomycetales</taxon>
        <taxon>Planctomycetaceae</taxon>
        <taxon>Maioricimonas</taxon>
    </lineage>
</organism>
<reference evidence="2 3" key="1">
    <citation type="submission" date="2019-02" db="EMBL/GenBank/DDBJ databases">
        <title>Deep-cultivation of Planctomycetes and their phenomic and genomic characterization uncovers novel biology.</title>
        <authorList>
            <person name="Wiegand S."/>
            <person name="Jogler M."/>
            <person name="Boedeker C."/>
            <person name="Pinto D."/>
            <person name="Vollmers J."/>
            <person name="Rivas-Marin E."/>
            <person name="Kohn T."/>
            <person name="Peeters S.H."/>
            <person name="Heuer A."/>
            <person name="Rast P."/>
            <person name="Oberbeckmann S."/>
            <person name="Bunk B."/>
            <person name="Jeske O."/>
            <person name="Meyerdierks A."/>
            <person name="Storesund J.E."/>
            <person name="Kallscheuer N."/>
            <person name="Luecker S."/>
            <person name="Lage O.M."/>
            <person name="Pohl T."/>
            <person name="Merkel B.J."/>
            <person name="Hornburger P."/>
            <person name="Mueller R.-W."/>
            <person name="Bruemmer F."/>
            <person name="Labrenz M."/>
            <person name="Spormann A.M."/>
            <person name="Op den Camp H."/>
            <person name="Overmann J."/>
            <person name="Amann R."/>
            <person name="Jetten M.S.M."/>
            <person name="Mascher T."/>
            <person name="Medema M.H."/>
            <person name="Devos D.P."/>
            <person name="Kaster A.-K."/>
            <person name="Ovreas L."/>
            <person name="Rohde M."/>
            <person name="Galperin M.Y."/>
            <person name="Jogler C."/>
        </authorList>
    </citation>
    <scope>NUCLEOTIDE SEQUENCE [LARGE SCALE GENOMIC DNA]</scope>
    <source>
        <strain evidence="2 3">Mal4</strain>
    </source>
</reference>
<keyword evidence="2" id="KW-0830">Ubiquinone</keyword>
<evidence type="ECO:0000256" key="1">
    <source>
        <dbReference type="SAM" id="MobiDB-lite"/>
    </source>
</evidence>
<dbReference type="Gene3D" id="3.40.50.150">
    <property type="entry name" value="Vaccinia Virus protein VP39"/>
    <property type="match status" value="1"/>
</dbReference>
<sequence>MAETQLTAESTRAPLSLSHILPDVYEQSPSSVLLHGQALHLRSYLARSCRVQLIDDASSSAGSPSMPDADLLVSHDALSKIPPERLGTVLAALARRATHAVIVVDTAPTDADTPHRTIRSCDWWKCKLEEHFGKLHVRSPLSARFAIFRTWPERGPIGTWRSWQRLMRRGSSDARPSAEPATTRDSATPDADAITTCPACVTGGATFVGQKVGFDFWRCTDCGLVFTDPMPTDAELVEFYRSHPRNSKYARKADGKLRRAGRRISRLRRQVSGKRFLDIGCSIGSAVEAARLKGFDATGIDLDAESVRQALQLFPHNRFLQGTPNEFAELGEQFDLIFCTEVIEHVPQPDRFMQAVRRLLAPGGLLYVTTPHLHHFRVPRNVLDWHSLKPPEHIAMFGRKALKTLMERHRLKTEHIAWDIKPNLKATFRAVD</sequence>
<evidence type="ECO:0000313" key="2">
    <source>
        <dbReference type="EMBL" id="QDU37256.1"/>
    </source>
</evidence>
<dbReference type="KEGG" id="mri:Mal4_15660"/>
<dbReference type="EC" id="2.1.1.222" evidence="2"/>
<evidence type="ECO:0000313" key="3">
    <source>
        <dbReference type="Proteomes" id="UP000320496"/>
    </source>
</evidence>
<dbReference type="GO" id="GO:0102208">
    <property type="term" value="F:2-polyprenyl-6-hydroxyphenol methylase activity"/>
    <property type="evidence" value="ECO:0007669"/>
    <property type="project" value="UniProtKB-EC"/>
</dbReference>
<dbReference type="InterPro" id="IPR029063">
    <property type="entry name" value="SAM-dependent_MTases_sf"/>
</dbReference>
<dbReference type="Pfam" id="PF13489">
    <property type="entry name" value="Methyltransf_23"/>
    <property type="match status" value="1"/>
</dbReference>
<dbReference type="GO" id="GO:0032259">
    <property type="term" value="P:methylation"/>
    <property type="evidence" value="ECO:0007669"/>
    <property type="project" value="UniProtKB-KW"/>
</dbReference>
<dbReference type="PANTHER" id="PTHR43861:SF6">
    <property type="entry name" value="METHYLTRANSFERASE TYPE 11"/>
    <property type="match status" value="1"/>
</dbReference>
<dbReference type="SUPFAM" id="SSF53335">
    <property type="entry name" value="S-adenosyl-L-methionine-dependent methyltransferases"/>
    <property type="match status" value="1"/>
</dbReference>
<accession>A0A517Z454</accession>
<protein>
    <submittedName>
        <fullName evidence="2">Ubiquinone biosynthesis O-methyltransferase</fullName>
        <ecNumber evidence="2">2.1.1.222</ecNumber>
    </submittedName>
</protein>
<proteinExistence type="predicted"/>
<dbReference type="CDD" id="cd02440">
    <property type="entry name" value="AdoMet_MTases"/>
    <property type="match status" value="1"/>
</dbReference>
<dbReference type="RefSeq" id="WP_197444191.1">
    <property type="nucleotide sequence ID" value="NZ_CP036275.1"/>
</dbReference>
<keyword evidence="2" id="KW-0489">Methyltransferase</keyword>
<gene>
    <name evidence="2" type="primary">ubiG_4</name>
    <name evidence="2" type="ORF">Mal4_15660</name>
</gene>
<dbReference type="AlphaFoldDB" id="A0A517Z454"/>